<feature type="region of interest" description="Disordered" evidence="1">
    <location>
        <begin position="270"/>
        <end position="298"/>
    </location>
</feature>
<organism evidence="2 3">
    <name type="scientific">Rhodotorula toruloides</name>
    <name type="common">Yeast</name>
    <name type="synonym">Rhodosporidium toruloides</name>
    <dbReference type="NCBI Taxonomy" id="5286"/>
    <lineage>
        <taxon>Eukaryota</taxon>
        <taxon>Fungi</taxon>
        <taxon>Dikarya</taxon>
        <taxon>Basidiomycota</taxon>
        <taxon>Pucciniomycotina</taxon>
        <taxon>Microbotryomycetes</taxon>
        <taxon>Sporidiobolales</taxon>
        <taxon>Sporidiobolaceae</taxon>
        <taxon>Rhodotorula</taxon>
    </lineage>
</organism>
<evidence type="ECO:0000313" key="2">
    <source>
        <dbReference type="EMBL" id="GEM07823.1"/>
    </source>
</evidence>
<accession>A0A511KBS0</accession>
<feature type="compositionally biased region" description="Pro residues" evidence="1">
    <location>
        <begin position="77"/>
        <end position="90"/>
    </location>
</feature>
<feature type="compositionally biased region" description="Polar residues" evidence="1">
    <location>
        <begin position="1"/>
        <end position="16"/>
    </location>
</feature>
<protein>
    <submittedName>
        <fullName evidence="2">Kinesin K39</fullName>
    </submittedName>
</protein>
<reference evidence="2 3" key="1">
    <citation type="submission" date="2019-07" db="EMBL/GenBank/DDBJ databases">
        <title>Rhodotorula toruloides NBRC10032 genome sequencing.</title>
        <authorList>
            <person name="Shida Y."/>
            <person name="Takaku H."/>
            <person name="Ogasawara W."/>
            <person name="Mori K."/>
        </authorList>
    </citation>
    <scope>NUCLEOTIDE SEQUENCE [LARGE SCALE GENOMIC DNA]</scope>
    <source>
        <strain evidence="2 3">NBRC10032</strain>
    </source>
</reference>
<sequence length="298" mass="32280">MDITQTPETSVTPTHLESNKSSSRNPSPPNAPTTLQAEQSSTVTSDEVIDYDEVEEETRQFMAELPSGPFTRDLTLSPPPETPSSAPPTVDPATLARRQLEQEQEVQRVLSQAQATSTLPGQQVSAPSSSLSDLNPLANLSIPRTSPTMERERSQALLSATDRPVPMQVDEEMVEMEYTPVSTSPSRSPNCSRPAPPPPPPALQASQAMPGVEELSFTRYPRRGKTRSSQYRQSTQASTAGDFLQATLAATLMRLQRSQNGAQILADAMNGTAIAPRSRGSRGGQRRQQNKGAEAKRD</sequence>
<comment type="caution">
    <text evidence="2">The sequence shown here is derived from an EMBL/GenBank/DDBJ whole genome shotgun (WGS) entry which is preliminary data.</text>
</comment>
<feature type="compositionally biased region" description="Polar residues" evidence="1">
    <location>
        <begin position="227"/>
        <end position="238"/>
    </location>
</feature>
<feature type="compositionally biased region" description="Polar residues" evidence="1">
    <location>
        <begin position="111"/>
        <end position="133"/>
    </location>
</feature>
<dbReference type="OrthoDB" id="2531108at2759"/>
<dbReference type="EMBL" id="BJWK01000004">
    <property type="protein sequence ID" value="GEM07823.1"/>
    <property type="molecule type" value="Genomic_DNA"/>
</dbReference>
<gene>
    <name evidence="2" type="ORF">Rt10032_c04g1840</name>
</gene>
<dbReference type="Proteomes" id="UP000321518">
    <property type="component" value="Unassembled WGS sequence"/>
</dbReference>
<evidence type="ECO:0000256" key="1">
    <source>
        <dbReference type="SAM" id="MobiDB-lite"/>
    </source>
</evidence>
<feature type="region of interest" description="Disordered" evidence="1">
    <location>
        <begin position="59"/>
        <end position="238"/>
    </location>
</feature>
<evidence type="ECO:0000313" key="3">
    <source>
        <dbReference type="Proteomes" id="UP000321518"/>
    </source>
</evidence>
<feature type="compositionally biased region" description="Polar residues" evidence="1">
    <location>
        <begin position="32"/>
        <end position="45"/>
    </location>
</feature>
<dbReference type="AlphaFoldDB" id="A0A511KBS0"/>
<proteinExistence type="predicted"/>
<name>A0A511KBS0_RHOTO</name>
<feature type="compositionally biased region" description="Low complexity" evidence="1">
    <location>
        <begin position="182"/>
        <end position="193"/>
    </location>
</feature>
<feature type="region of interest" description="Disordered" evidence="1">
    <location>
        <begin position="1"/>
        <end position="46"/>
    </location>
</feature>